<protein>
    <submittedName>
        <fullName evidence="1">Uncharacterized protein</fullName>
    </submittedName>
</protein>
<dbReference type="EMBL" id="JBHSWB010000001">
    <property type="protein sequence ID" value="MFC6659546.1"/>
    <property type="molecule type" value="Genomic_DNA"/>
</dbReference>
<proteinExistence type="predicted"/>
<keyword evidence="2" id="KW-1185">Reference proteome</keyword>
<sequence length="87" mass="9542">MTKAARTAADLDTTDSSAGGILVQCVKEGSKLRARVVQDGFEPDWNMRFPRSIREEGTLYVVDEVNTAPDGKSYIASGEIRRLVQPV</sequence>
<evidence type="ECO:0000313" key="1">
    <source>
        <dbReference type="EMBL" id="MFC6659546.1"/>
    </source>
</evidence>
<dbReference type="Proteomes" id="UP001596317">
    <property type="component" value="Unassembled WGS sequence"/>
</dbReference>
<evidence type="ECO:0000313" key="2">
    <source>
        <dbReference type="Proteomes" id="UP001596317"/>
    </source>
</evidence>
<gene>
    <name evidence="1" type="ORF">ACFP90_03540</name>
</gene>
<name>A0ABW1ZFE9_9DEIO</name>
<accession>A0ABW1ZFE9</accession>
<organism evidence="1 2">
    <name type="scientific">Deinococcus multiflagellatus</name>
    <dbReference type="NCBI Taxonomy" id="1656887"/>
    <lineage>
        <taxon>Bacteria</taxon>
        <taxon>Thermotogati</taxon>
        <taxon>Deinococcota</taxon>
        <taxon>Deinococci</taxon>
        <taxon>Deinococcales</taxon>
        <taxon>Deinococcaceae</taxon>
        <taxon>Deinococcus</taxon>
    </lineage>
</organism>
<comment type="caution">
    <text evidence="1">The sequence shown here is derived from an EMBL/GenBank/DDBJ whole genome shotgun (WGS) entry which is preliminary data.</text>
</comment>
<dbReference type="RefSeq" id="WP_380054176.1">
    <property type="nucleotide sequence ID" value="NZ_JBHSWB010000001.1"/>
</dbReference>
<reference evidence="2" key="1">
    <citation type="journal article" date="2019" name="Int. J. Syst. Evol. Microbiol.">
        <title>The Global Catalogue of Microorganisms (GCM) 10K type strain sequencing project: providing services to taxonomists for standard genome sequencing and annotation.</title>
        <authorList>
            <consortium name="The Broad Institute Genomics Platform"/>
            <consortium name="The Broad Institute Genome Sequencing Center for Infectious Disease"/>
            <person name="Wu L."/>
            <person name="Ma J."/>
        </authorList>
    </citation>
    <scope>NUCLEOTIDE SEQUENCE [LARGE SCALE GENOMIC DNA]</scope>
    <source>
        <strain evidence="2">CCUG 63830</strain>
    </source>
</reference>